<feature type="compositionally biased region" description="Polar residues" evidence="8">
    <location>
        <begin position="192"/>
        <end position="213"/>
    </location>
</feature>
<evidence type="ECO:0000256" key="4">
    <source>
        <dbReference type="ARBA" id="ARBA00012682"/>
    </source>
</evidence>
<evidence type="ECO:0000256" key="7">
    <source>
        <dbReference type="ARBA" id="ARBA00049204"/>
    </source>
</evidence>
<feature type="compositionally biased region" description="Low complexity" evidence="8">
    <location>
        <begin position="214"/>
        <end position="249"/>
    </location>
</feature>
<evidence type="ECO:0000313" key="10">
    <source>
        <dbReference type="EMBL" id="KAH7274172.1"/>
    </source>
</evidence>
<keyword evidence="6" id="KW-0049">Antioxidant</keyword>
<proteinExistence type="inferred from homology"/>
<dbReference type="AlphaFoldDB" id="A0A9P9L4P9"/>
<evidence type="ECO:0000256" key="6">
    <source>
        <dbReference type="ARBA" id="ARBA00022862"/>
    </source>
</evidence>
<comment type="subcellular location">
    <subcellularLocation>
        <location evidence="1">Cell envelope</location>
    </subcellularLocation>
    <subcellularLocation>
        <location evidence="2">Secreted</location>
    </subcellularLocation>
</comment>
<dbReference type="FunFam" id="2.60.40.200:FF:000007">
    <property type="entry name" value="Cell surface Cu-only superoxide dismutase 5"/>
    <property type="match status" value="1"/>
</dbReference>
<protein>
    <recommendedName>
        <fullName evidence="4">superoxide dismutase</fullName>
        <ecNumber evidence="4">1.15.1.1</ecNumber>
    </recommendedName>
</protein>
<gene>
    <name evidence="10" type="ORF">B0J15DRAFT_459227</name>
</gene>
<sequence length="274" mass="28693">MRVHATLALLLTALAGQVVGQDAEKVMDNPPGVPYKATLPKQRFFKDAELEGNAKGSILAVATDSGNGVKFKVKFSNLPKEGGPFTYHLHAAPVPEDGNCTETLAHLDPYERGAETPCDAKDPASCEVGDLSGKHGKIDSDPFEAEYIDYYASTKEGIGAFFGNRSFVLHYANKTRLTCANFVSQIETPATNESYSAPNYLPTPTETVNPATETPSSGPKTPSSGPKTPSGSGTQEPKPSSTETGSSTTPNAASTLALPVHLALAGVIALALAL</sequence>
<dbReference type="Gene3D" id="2.60.40.200">
    <property type="entry name" value="Superoxide dismutase, copper/zinc binding domain"/>
    <property type="match status" value="1"/>
</dbReference>
<dbReference type="GO" id="GO:0005576">
    <property type="term" value="C:extracellular region"/>
    <property type="evidence" value="ECO:0007669"/>
    <property type="project" value="UniProtKB-SubCell"/>
</dbReference>
<dbReference type="SUPFAM" id="SSF49329">
    <property type="entry name" value="Cu,Zn superoxide dismutase-like"/>
    <property type="match status" value="1"/>
</dbReference>
<reference evidence="10" key="1">
    <citation type="journal article" date="2021" name="Nat. Commun.">
        <title>Genetic determinants of endophytism in the Arabidopsis root mycobiome.</title>
        <authorList>
            <person name="Mesny F."/>
            <person name="Miyauchi S."/>
            <person name="Thiergart T."/>
            <person name="Pickel B."/>
            <person name="Atanasova L."/>
            <person name="Karlsson M."/>
            <person name="Huettel B."/>
            <person name="Barry K.W."/>
            <person name="Haridas S."/>
            <person name="Chen C."/>
            <person name="Bauer D."/>
            <person name="Andreopoulos W."/>
            <person name="Pangilinan J."/>
            <person name="LaButti K."/>
            <person name="Riley R."/>
            <person name="Lipzen A."/>
            <person name="Clum A."/>
            <person name="Drula E."/>
            <person name="Henrissat B."/>
            <person name="Kohler A."/>
            <person name="Grigoriev I.V."/>
            <person name="Martin F.M."/>
            <person name="Hacquard S."/>
        </authorList>
    </citation>
    <scope>NUCLEOTIDE SEQUENCE</scope>
    <source>
        <strain evidence="10">FSSC 5 MPI-SDFR-AT-0091</strain>
    </source>
</reference>
<name>A0A9P9L4P9_FUSSL</name>
<keyword evidence="11" id="KW-1185">Reference proteome</keyword>
<comment type="caution">
    <text evidence="10">The sequence shown here is derived from an EMBL/GenBank/DDBJ whole genome shotgun (WGS) entry which is preliminary data.</text>
</comment>
<feature type="signal peptide" evidence="9">
    <location>
        <begin position="1"/>
        <end position="20"/>
    </location>
</feature>
<evidence type="ECO:0000256" key="1">
    <source>
        <dbReference type="ARBA" id="ARBA00004196"/>
    </source>
</evidence>
<dbReference type="EC" id="1.15.1.1" evidence="4"/>
<evidence type="ECO:0000313" key="11">
    <source>
        <dbReference type="Proteomes" id="UP000736672"/>
    </source>
</evidence>
<feature type="chain" id="PRO_5040259017" description="superoxide dismutase" evidence="9">
    <location>
        <begin position="21"/>
        <end position="274"/>
    </location>
</feature>
<evidence type="ECO:0000256" key="9">
    <source>
        <dbReference type="SAM" id="SignalP"/>
    </source>
</evidence>
<dbReference type="InterPro" id="IPR036423">
    <property type="entry name" value="SOD-like_Cu/Zn_dom_sf"/>
</dbReference>
<dbReference type="GO" id="GO:0004784">
    <property type="term" value="F:superoxide dismutase activity"/>
    <property type="evidence" value="ECO:0007669"/>
    <property type="project" value="UniProtKB-EC"/>
</dbReference>
<dbReference type="Proteomes" id="UP000736672">
    <property type="component" value="Unassembled WGS sequence"/>
</dbReference>
<keyword evidence="9" id="KW-0732">Signal</keyword>
<accession>A0A9P9L4P9</accession>
<evidence type="ECO:0000256" key="8">
    <source>
        <dbReference type="SAM" id="MobiDB-lite"/>
    </source>
</evidence>
<evidence type="ECO:0000256" key="3">
    <source>
        <dbReference type="ARBA" id="ARBA00010457"/>
    </source>
</evidence>
<dbReference type="EMBL" id="JAGTJS010000002">
    <property type="protein sequence ID" value="KAH7274172.1"/>
    <property type="molecule type" value="Genomic_DNA"/>
</dbReference>
<comment type="catalytic activity">
    <reaction evidence="7">
        <text>2 superoxide + 2 H(+) = H2O2 + O2</text>
        <dbReference type="Rhea" id="RHEA:20696"/>
        <dbReference type="ChEBI" id="CHEBI:15378"/>
        <dbReference type="ChEBI" id="CHEBI:15379"/>
        <dbReference type="ChEBI" id="CHEBI:16240"/>
        <dbReference type="ChEBI" id="CHEBI:18421"/>
        <dbReference type="EC" id="1.15.1.1"/>
    </reaction>
</comment>
<comment type="similarity">
    <text evidence="3">Belongs to the Cu-Zn superoxide dismutase family.</text>
</comment>
<dbReference type="GO" id="GO:0046872">
    <property type="term" value="F:metal ion binding"/>
    <property type="evidence" value="ECO:0007669"/>
    <property type="project" value="InterPro"/>
</dbReference>
<keyword evidence="5" id="KW-0964">Secreted</keyword>
<organism evidence="10 11">
    <name type="scientific">Fusarium solani</name>
    <name type="common">Filamentous fungus</name>
    <dbReference type="NCBI Taxonomy" id="169388"/>
    <lineage>
        <taxon>Eukaryota</taxon>
        <taxon>Fungi</taxon>
        <taxon>Dikarya</taxon>
        <taxon>Ascomycota</taxon>
        <taxon>Pezizomycotina</taxon>
        <taxon>Sordariomycetes</taxon>
        <taxon>Hypocreomycetidae</taxon>
        <taxon>Hypocreales</taxon>
        <taxon>Nectriaceae</taxon>
        <taxon>Fusarium</taxon>
        <taxon>Fusarium solani species complex</taxon>
    </lineage>
</organism>
<evidence type="ECO:0000256" key="5">
    <source>
        <dbReference type="ARBA" id="ARBA00022525"/>
    </source>
</evidence>
<evidence type="ECO:0000256" key="2">
    <source>
        <dbReference type="ARBA" id="ARBA00004613"/>
    </source>
</evidence>
<dbReference type="OrthoDB" id="159229at2759"/>
<feature type="region of interest" description="Disordered" evidence="8">
    <location>
        <begin position="192"/>
        <end position="252"/>
    </location>
</feature>